<evidence type="ECO:0000259" key="5">
    <source>
        <dbReference type="Pfam" id="PF00248"/>
    </source>
</evidence>
<dbReference type="PANTHER" id="PTHR43827">
    <property type="entry name" value="2,5-DIKETO-D-GLUCONIC ACID REDUCTASE"/>
    <property type="match status" value="1"/>
</dbReference>
<dbReference type="AlphaFoldDB" id="A0A1L8D6N4"/>
<feature type="chain" id="PRO_5012228227" evidence="4">
    <location>
        <begin position="20"/>
        <end position="388"/>
    </location>
</feature>
<evidence type="ECO:0000256" key="2">
    <source>
        <dbReference type="ARBA" id="ARBA00022857"/>
    </source>
</evidence>
<evidence type="ECO:0000256" key="4">
    <source>
        <dbReference type="SAM" id="SignalP"/>
    </source>
</evidence>
<feature type="signal peptide" evidence="4">
    <location>
        <begin position="1"/>
        <end position="19"/>
    </location>
</feature>
<organism evidence="6">
    <name type="scientific">Plutella xylostella</name>
    <name type="common">Diamondback moth</name>
    <name type="synonym">Plutella maculipennis</name>
    <dbReference type="NCBI Taxonomy" id="51655"/>
    <lineage>
        <taxon>Eukaryota</taxon>
        <taxon>Metazoa</taxon>
        <taxon>Ecdysozoa</taxon>
        <taxon>Arthropoda</taxon>
        <taxon>Hexapoda</taxon>
        <taxon>Insecta</taxon>
        <taxon>Pterygota</taxon>
        <taxon>Neoptera</taxon>
        <taxon>Endopterygota</taxon>
        <taxon>Lepidoptera</taxon>
        <taxon>Glossata</taxon>
        <taxon>Ditrysia</taxon>
        <taxon>Yponomeutoidea</taxon>
        <taxon>Plutellidae</taxon>
        <taxon>Plutella</taxon>
    </lineage>
</organism>
<dbReference type="EMBL" id="GEYN01000017">
    <property type="protein sequence ID" value="JAV02112.1"/>
    <property type="molecule type" value="mRNA"/>
</dbReference>
<accession>A0A1L8D6N4</accession>
<dbReference type="InterPro" id="IPR020471">
    <property type="entry name" value="AKR"/>
</dbReference>
<keyword evidence="3" id="KW-0560">Oxidoreductase</keyword>
<dbReference type="InterPro" id="IPR036812">
    <property type="entry name" value="NAD(P)_OxRdtase_dom_sf"/>
</dbReference>
<evidence type="ECO:0000313" key="6">
    <source>
        <dbReference type="EMBL" id="JAV02112.1"/>
    </source>
</evidence>
<name>A0A1L8D6N4_PLUXY</name>
<feature type="domain" description="NADP-dependent oxidoreductase" evidence="5">
    <location>
        <begin position="62"/>
        <end position="209"/>
    </location>
</feature>
<keyword evidence="4" id="KW-0732">Signal</keyword>
<dbReference type="InterPro" id="IPR018170">
    <property type="entry name" value="Aldo/ket_reductase_CS"/>
</dbReference>
<dbReference type="GO" id="GO:0016616">
    <property type="term" value="F:oxidoreductase activity, acting on the CH-OH group of donors, NAD or NADP as acceptor"/>
    <property type="evidence" value="ECO:0007669"/>
    <property type="project" value="UniProtKB-ARBA"/>
</dbReference>
<evidence type="ECO:0000256" key="3">
    <source>
        <dbReference type="ARBA" id="ARBA00023002"/>
    </source>
</evidence>
<keyword evidence="2" id="KW-0521">NADP</keyword>
<evidence type="ECO:0000256" key="1">
    <source>
        <dbReference type="ARBA" id="ARBA00007905"/>
    </source>
</evidence>
<dbReference type="Gene3D" id="3.20.20.100">
    <property type="entry name" value="NADP-dependent oxidoreductase domain"/>
    <property type="match status" value="2"/>
</dbReference>
<dbReference type="PRINTS" id="PR00069">
    <property type="entry name" value="ALDKETRDTASE"/>
</dbReference>
<proteinExistence type="evidence at transcript level"/>
<dbReference type="SUPFAM" id="SSF51430">
    <property type="entry name" value="NAD(P)-linked oxidoreductase"/>
    <property type="match status" value="2"/>
</dbReference>
<protein>
    <submittedName>
        <fullName evidence="6">Aldehyde reductase-9</fullName>
    </submittedName>
</protein>
<reference evidence="6" key="1">
    <citation type="submission" date="2016-08" db="EMBL/GenBank/DDBJ databases">
        <title>Transcriptome of the diamond-back moth (Plutella xylostella).</title>
        <authorList>
            <person name="He P."/>
        </authorList>
    </citation>
    <scope>NUCLEOTIDE SEQUENCE</scope>
    <source>
        <strain evidence="6">Lab strain</strain>
        <tissue evidence="6">Multi</tissue>
    </source>
</reference>
<comment type="similarity">
    <text evidence="1">Belongs to the aldo/keto reductase family.</text>
</comment>
<dbReference type="PROSITE" id="PS00062">
    <property type="entry name" value="ALDOKETO_REDUCTASE_2"/>
    <property type="match status" value="2"/>
</dbReference>
<dbReference type="PANTHER" id="PTHR43827:SF3">
    <property type="entry name" value="NADP-DEPENDENT OXIDOREDUCTASE DOMAIN-CONTAINING PROTEIN"/>
    <property type="match status" value="1"/>
</dbReference>
<dbReference type="InterPro" id="IPR023210">
    <property type="entry name" value="NADP_OxRdtase_dom"/>
</dbReference>
<sequence length="388" mass="43632">MARVVFLCLLLSVLAVAQAADQTAGKAPRLPLNDGRSIPALGLGTFLGFDEVSHYIKIKGQKAAKEREVENAVSWALNAGYRLIDTASLYNNEHLVASGIEESGVKREDVFIVTKLGTPEQRDVLGSLRKSLQRLNTSYVDLYLIHFPIAFKADLKTYDVIDYLDTWRAMEEAHAQGLARSIGVSNFNVTQMQRLLDNCRVKPAVLQVEEAHALGLARSIGVSNFNVTQLQRLLDHCRVKPAVLQVEVNLNLAQEALLNFTRQHDIQVMAYSPFGSLFDSNPAPPPPRVGDETLVNIAGKYKKTTPQVVLRYLIQRGVVPIPKSVRKEKIEQNIDVFDFELTPEEMDTLSKFNKNYRLVWPTFWQDHPYYPFEQSDKPGPNPFEGVKE</sequence>
<dbReference type="Pfam" id="PF00248">
    <property type="entry name" value="Aldo_ket_red"/>
    <property type="match status" value="1"/>
</dbReference>